<dbReference type="EMBL" id="BBNO01000004">
    <property type="protein sequence ID" value="GAO08708.1"/>
    <property type="molecule type" value="Genomic_DNA"/>
</dbReference>
<name>A0A0P4R6Z4_9ACTN</name>
<protein>
    <recommendedName>
        <fullName evidence="1">DUF5753 domain-containing protein</fullName>
    </recommendedName>
</protein>
<gene>
    <name evidence="2" type="ORF">TPA0598_04_03440</name>
</gene>
<keyword evidence="3" id="KW-1185">Reference proteome</keyword>
<evidence type="ECO:0000259" key="1">
    <source>
        <dbReference type="Pfam" id="PF19054"/>
    </source>
</evidence>
<sequence>MAAKRGATGRRLELGLQLRQMRESIVMKTGKPMTRKAAVTGTKLSEAALQRIETGALNFRNVGDLRKLLDKYGVTDEEVIETLVELNRDSSNQDWVTRYRRVMQAGMPTFVGVESEAREIRVYQPTAVHGLLQTEGYAQAIFDIGKPVEETTTEFCRQNVALRMERKERVLRREPDPVKLWVILGEAALRHIVGDVEVMREQYEEITKLAALDHVAIQVLPLAGRGYRASHDFAILDLGDGLPPMVQIDTAWGAVSTSDKPREVDRFKRRFDTMMSSALPPEDTAEFMQRLDRELKSH</sequence>
<dbReference type="OrthoDB" id="4025114at2"/>
<accession>A0A0P4R6Z4</accession>
<reference evidence="3" key="1">
    <citation type="submission" date="2014-09" db="EMBL/GenBank/DDBJ databases">
        <title>Whole genome shotgun sequence of Streptomyces sp. NBRC 110027.</title>
        <authorList>
            <person name="Komaki H."/>
            <person name="Ichikawa N."/>
            <person name="Katano-Makiyama Y."/>
            <person name="Hosoyama A."/>
            <person name="Hashimoto M."/>
            <person name="Uohara A."/>
            <person name="Kitahashi Y."/>
            <person name="Ohji S."/>
            <person name="Kimura A."/>
            <person name="Yamazoe A."/>
            <person name="Igarashi Y."/>
            <person name="Fujita N."/>
        </authorList>
    </citation>
    <scope>NUCLEOTIDE SEQUENCE [LARGE SCALE GENOMIC DNA]</scope>
    <source>
        <strain evidence="3">NBRC 110027</strain>
    </source>
</reference>
<dbReference type="RefSeq" id="WP_042154505.1">
    <property type="nucleotide sequence ID" value="NZ_BBNO01000004.1"/>
</dbReference>
<organism evidence="2 3">
    <name type="scientific">Streptomyces lydicamycinicus</name>
    <dbReference type="NCBI Taxonomy" id="1546107"/>
    <lineage>
        <taxon>Bacteria</taxon>
        <taxon>Bacillati</taxon>
        <taxon>Actinomycetota</taxon>
        <taxon>Actinomycetes</taxon>
        <taxon>Kitasatosporales</taxon>
        <taxon>Streptomycetaceae</taxon>
        <taxon>Streptomyces</taxon>
    </lineage>
</organism>
<dbReference type="Pfam" id="PF13560">
    <property type="entry name" value="HTH_31"/>
    <property type="match status" value="1"/>
</dbReference>
<comment type="caution">
    <text evidence="2">The sequence shown here is derived from an EMBL/GenBank/DDBJ whole genome shotgun (WGS) entry which is preliminary data.</text>
</comment>
<dbReference type="Pfam" id="PF19054">
    <property type="entry name" value="DUF5753"/>
    <property type="match status" value="1"/>
</dbReference>
<dbReference type="InterPro" id="IPR043917">
    <property type="entry name" value="DUF5753"/>
</dbReference>
<reference evidence="2 3" key="2">
    <citation type="journal article" date="2015" name="Stand. Genomic Sci.">
        <title>Draft genome sequence of marine-derived Streptomyces sp. TP-A0598, a producer of anti-MRSA antibiotic lydicamycins.</title>
        <authorList>
            <person name="Komaki H."/>
            <person name="Ichikawa N."/>
            <person name="Hosoyama A."/>
            <person name="Fujita N."/>
            <person name="Igarashi Y."/>
        </authorList>
    </citation>
    <scope>NUCLEOTIDE SEQUENCE [LARGE SCALE GENOMIC DNA]</scope>
    <source>
        <strain evidence="2 3">NBRC 110027</strain>
    </source>
</reference>
<feature type="domain" description="DUF5753" evidence="1">
    <location>
        <begin position="109"/>
        <end position="290"/>
    </location>
</feature>
<dbReference type="AlphaFoldDB" id="A0A0P4R6Z4"/>
<evidence type="ECO:0000313" key="3">
    <source>
        <dbReference type="Proteomes" id="UP000048965"/>
    </source>
</evidence>
<dbReference type="Proteomes" id="UP000048965">
    <property type="component" value="Unassembled WGS sequence"/>
</dbReference>
<evidence type="ECO:0000313" key="2">
    <source>
        <dbReference type="EMBL" id="GAO08708.1"/>
    </source>
</evidence>
<proteinExistence type="predicted"/>